<feature type="compositionally biased region" description="Acidic residues" evidence="9">
    <location>
        <begin position="265"/>
        <end position="275"/>
    </location>
</feature>
<evidence type="ECO:0000256" key="8">
    <source>
        <dbReference type="ARBA" id="ARBA00038327"/>
    </source>
</evidence>
<dbReference type="RefSeq" id="XP_004432490.1">
    <property type="nucleotide sequence ID" value="XM_004432433.2"/>
</dbReference>
<proteinExistence type="inferred from homology"/>
<feature type="compositionally biased region" description="Polar residues" evidence="9">
    <location>
        <begin position="1292"/>
        <end position="1307"/>
    </location>
</feature>
<feature type="region of interest" description="Disordered" evidence="9">
    <location>
        <begin position="691"/>
        <end position="840"/>
    </location>
</feature>
<name>A0ABM0HRK6_CERSS</name>
<evidence type="ECO:0000256" key="2">
    <source>
        <dbReference type="ARBA" id="ARBA00004236"/>
    </source>
</evidence>
<feature type="compositionally biased region" description="Acidic residues" evidence="9">
    <location>
        <begin position="449"/>
        <end position="458"/>
    </location>
</feature>
<feature type="compositionally biased region" description="Basic and acidic residues" evidence="9">
    <location>
        <begin position="633"/>
        <end position="643"/>
    </location>
</feature>
<keyword evidence="11" id="KW-1185">Reference proteome</keyword>
<feature type="compositionally biased region" description="Basic residues" evidence="9">
    <location>
        <begin position="1025"/>
        <end position="1043"/>
    </location>
</feature>
<feature type="compositionally biased region" description="Acidic residues" evidence="9">
    <location>
        <begin position="249"/>
        <end position="258"/>
    </location>
</feature>
<sequence length="1331" mass="146455">MNRTTPDQQRVPASEPVWERPWSVEEIRKSSQSWSLAADAGLLQFLQEFSQQTISRTHEIKKQVDGLIRETKATDCRLHNVFNDFLMLSNTQFIENRVYDEEVEEPVLKAETEKAEQEKTREQKEVDLIPKVQEAVNYGLQVLDSAFEQLDIKAGNSDSEEEDANERLELILEPKDLYIDRPLPYLIGSELFMEQEDVGLGELSSEEGSVGSGHGSIADSEEENEEEESDEDFANRSDNDQNRHTAQMSDEEEDDDGCDIFADSEKEEEDVEDIEENTRPKRSRPTSFADELAARIKGDAASRMEEEQTTLSPGEVKPRKTFKEKKERRPPSDDEDNLFAPPELTNEDFSPFGSRGGLFSGGKGLFDDEDEESDLFTEAPQRREARASVNGVSSSSKPGKKIPAGAVSVFLGDADVFGATPAPSLKEPQKPDQPTPGKSPYIPAPAGLFDDDDDDDDFFVASHSKPPKTDKVKSTANIFDDEERDLFKEKAATLPEATVNQTDENKERAEKKVTLPSSKNLKPLSDKKTQKGLFSDEEDSEDLFSSQNVSKPKDASLQPSKLPTSLSLFDDEDEEDNLFGATAAKKQTSSLLTQSQEKAKPSQPSKKKASTLLFSSDEEDQWDITDSQTNSASDRRSKGELRDSGTTQDQDAKAVKKTSLFEEDDEDDLFAIAKDSQKKTQRVSLLFEDDVDSGSSLFGSPPTSVPPATTKKETVPEVPPLLFSDEEEKEAQFGVKPVDKKVESAKEPSEFGRTHVVEKSEKEGPLTISTQEAVKHSDLSSSSSPLDKGTKSRTKTVLSLFDEEEDKTEDQSSSQAPKKEIGKSPDADTHPKSTGVFQDEELLFSHKLQKDNDPDVDLFSSTKKTRLLEPSVGSLFGDDEEDDLFSSAKSQPLIPEKKRVVKKDHSVAAFKNQKHPESTQSIKEKSIWKSETPQDSPGPAPFKTKEPSPRIWKIQANLAINPAALLPAVTPQISATKPVSPELAFPSSEPGRIQGLESMPTLPGSGEAGVSFDLPAQADTLHSANKSRVKVRGKRRPQTRAARRLAAQESSETEDMSVPRGSIAQLADGFISPDGCQPEPRAASGGDRSEAVIAGAMPTWAGGPVPFVKSLGQPPEDDLFDSGDIFSKGTGSQSTGRRKAKAKAAESPANLPGGIKEKSAMFPALGEAGSDDDLFQSVKPKPVKKTNPFPLLEDEDDLFTDQKSKKKESKSNSQQDVLSKAQDIFEDDIFATEAIKPLQKAKEKERTFESNLFDDNIDIFADLTVKPKEKSKKKVEAKSIFDDDMDDIFSSGIQAKTTKPKSRSSQAAPEPRSEQKVSNIFDDPLNALGGQ</sequence>
<feature type="region of interest" description="Disordered" evidence="9">
    <location>
        <begin position="201"/>
        <end position="402"/>
    </location>
</feature>
<evidence type="ECO:0000256" key="4">
    <source>
        <dbReference type="ARBA" id="ARBA00022475"/>
    </source>
</evidence>
<feature type="compositionally biased region" description="Basic and acidic residues" evidence="9">
    <location>
        <begin position="817"/>
        <end position="831"/>
    </location>
</feature>
<keyword evidence="3" id="KW-0813">Transport</keyword>
<comment type="subcellular location">
    <subcellularLocation>
        <location evidence="2">Cell membrane</location>
    </subcellularLocation>
    <subcellularLocation>
        <location evidence="1">Early endosome membrane</location>
    </subcellularLocation>
</comment>
<evidence type="ECO:0000313" key="11">
    <source>
        <dbReference type="Proteomes" id="UP000694910"/>
    </source>
</evidence>
<evidence type="ECO:0000256" key="9">
    <source>
        <dbReference type="SAM" id="MobiDB-lite"/>
    </source>
</evidence>
<feature type="region of interest" description="Disordered" evidence="9">
    <location>
        <begin position="1105"/>
        <end position="1218"/>
    </location>
</feature>
<evidence type="ECO:0000313" key="12">
    <source>
        <dbReference type="RefSeq" id="XP_004432490.1"/>
    </source>
</evidence>
<feature type="compositionally biased region" description="Basic and acidic residues" evidence="9">
    <location>
        <begin position="737"/>
        <end position="764"/>
    </location>
</feature>
<keyword evidence="7" id="KW-0472">Membrane</keyword>
<evidence type="ECO:0000259" key="10">
    <source>
        <dbReference type="Pfam" id="PF15255"/>
    </source>
</evidence>
<evidence type="ECO:0000256" key="6">
    <source>
        <dbReference type="ARBA" id="ARBA00022753"/>
    </source>
</evidence>
<dbReference type="PANTHER" id="PTHR21669">
    <property type="entry name" value="CAPZ-INTERACTING PROTEIN AND RELATED PROTEINS"/>
    <property type="match status" value="1"/>
</dbReference>
<dbReference type="Proteomes" id="UP000694910">
    <property type="component" value="Unplaced"/>
</dbReference>
<keyword evidence="6" id="KW-0967">Endosome</keyword>
<feature type="region of interest" description="Disordered" evidence="9">
    <location>
        <begin position="1291"/>
        <end position="1331"/>
    </location>
</feature>
<protein>
    <submittedName>
        <fullName evidence="12">WASH complex subunit FAM21A isoform X1</fullName>
    </submittedName>
</protein>
<dbReference type="Pfam" id="PF15255">
    <property type="entry name" value="CAP-ZIP_m"/>
    <property type="match status" value="1"/>
</dbReference>
<gene>
    <name evidence="12" type="primary">LOC101404376</name>
</gene>
<evidence type="ECO:0000256" key="7">
    <source>
        <dbReference type="ARBA" id="ARBA00023136"/>
    </source>
</evidence>
<accession>A0ABM0HRK6</accession>
<feature type="compositionally biased region" description="Basic and acidic residues" evidence="9">
    <location>
        <begin position="233"/>
        <end position="243"/>
    </location>
</feature>
<feature type="compositionally biased region" description="Polar residues" evidence="9">
    <location>
        <begin position="557"/>
        <end position="567"/>
    </location>
</feature>
<feature type="compositionally biased region" description="Basic and acidic residues" evidence="9">
    <location>
        <begin position="895"/>
        <end position="906"/>
    </location>
</feature>
<comment type="similarity">
    <text evidence="8">Belongs to the FAM21 family.</text>
</comment>
<organism evidence="11 12">
    <name type="scientific">Ceratotherium simum simum</name>
    <name type="common">Southern white rhinoceros</name>
    <dbReference type="NCBI Taxonomy" id="73337"/>
    <lineage>
        <taxon>Eukaryota</taxon>
        <taxon>Metazoa</taxon>
        <taxon>Chordata</taxon>
        <taxon>Craniata</taxon>
        <taxon>Vertebrata</taxon>
        <taxon>Euteleostomi</taxon>
        <taxon>Mammalia</taxon>
        <taxon>Eutheria</taxon>
        <taxon>Laurasiatheria</taxon>
        <taxon>Perissodactyla</taxon>
        <taxon>Rhinocerotidae</taxon>
        <taxon>Ceratotherium</taxon>
    </lineage>
</organism>
<feature type="compositionally biased region" description="Basic and acidic residues" evidence="9">
    <location>
        <begin position="914"/>
        <end position="928"/>
    </location>
</feature>
<dbReference type="PANTHER" id="PTHR21669:SF38">
    <property type="entry name" value="WASH COMPLEX SUBUNIT 2A-RELATED"/>
    <property type="match status" value="1"/>
</dbReference>
<keyword evidence="4" id="KW-1003">Cell membrane</keyword>
<feature type="region of interest" description="Disordered" evidence="9">
    <location>
        <begin position="869"/>
        <end position="949"/>
    </location>
</feature>
<reference evidence="12" key="1">
    <citation type="submission" date="2025-08" db="UniProtKB">
        <authorList>
            <consortium name="RefSeq"/>
        </authorList>
    </citation>
    <scope>IDENTIFICATION</scope>
</reference>
<dbReference type="GeneID" id="101404376"/>
<evidence type="ECO:0000256" key="3">
    <source>
        <dbReference type="ARBA" id="ARBA00022448"/>
    </source>
</evidence>
<evidence type="ECO:0000256" key="5">
    <source>
        <dbReference type="ARBA" id="ARBA00022553"/>
    </source>
</evidence>
<feature type="compositionally biased region" description="Polar residues" evidence="9">
    <location>
        <begin position="693"/>
        <end position="702"/>
    </location>
</feature>
<dbReference type="InterPro" id="IPR029341">
    <property type="entry name" value="FAM21/CAPZIP"/>
</dbReference>
<feature type="region of interest" description="Disordered" evidence="9">
    <location>
        <begin position="416"/>
        <end position="660"/>
    </location>
</feature>
<evidence type="ECO:0000256" key="1">
    <source>
        <dbReference type="ARBA" id="ARBA00004146"/>
    </source>
</evidence>
<feature type="domain" description="FAM21/CAPZIP" evidence="10">
    <location>
        <begin position="940"/>
        <end position="1073"/>
    </location>
</feature>
<feature type="compositionally biased region" description="Basic and acidic residues" evidence="9">
    <location>
        <begin position="503"/>
        <end position="513"/>
    </location>
</feature>
<feature type="region of interest" description="Disordered" evidence="9">
    <location>
        <begin position="979"/>
        <end position="1088"/>
    </location>
</feature>
<feature type="compositionally biased region" description="Gly residues" evidence="9">
    <location>
        <begin position="354"/>
        <end position="364"/>
    </location>
</feature>
<keyword evidence="5" id="KW-0597">Phosphoprotein</keyword>
<feature type="compositionally biased region" description="Basic and acidic residues" evidence="9">
    <location>
        <begin position="292"/>
        <end position="306"/>
    </location>
</feature>
<feature type="region of interest" description="Disordered" evidence="9">
    <location>
        <begin position="845"/>
        <end position="864"/>
    </location>
</feature>
<feature type="compositionally biased region" description="Acidic residues" evidence="9">
    <location>
        <begin position="219"/>
        <end position="232"/>
    </location>
</feature>